<dbReference type="InterPro" id="IPR006224">
    <property type="entry name" value="PsdUridine_synth_RluA-like_CS"/>
</dbReference>
<dbReference type="NCBIfam" id="TIGR00005">
    <property type="entry name" value="rluA_subfam"/>
    <property type="match status" value="1"/>
</dbReference>
<comment type="similarity">
    <text evidence="2 6">Belongs to the pseudouridine synthase RluA family.</text>
</comment>
<dbReference type="CDD" id="cd02869">
    <property type="entry name" value="PseudoU_synth_RluA_like"/>
    <property type="match status" value="1"/>
</dbReference>
<name>A0A1D7TID0_9BACT</name>
<comment type="function">
    <text evidence="6">Responsible for synthesis of pseudouridine from uracil.</text>
</comment>
<dbReference type="InterPro" id="IPR002942">
    <property type="entry name" value="S4_RNA-bd"/>
</dbReference>
<keyword evidence="9" id="KW-1185">Reference proteome</keyword>
<dbReference type="STRING" id="1193502.SHALO_0843"/>
<proteinExistence type="inferred from homology"/>
<dbReference type="PROSITE" id="PS01129">
    <property type="entry name" value="PSI_RLU"/>
    <property type="match status" value="1"/>
</dbReference>
<dbReference type="RefSeq" id="WP_069477498.1">
    <property type="nucleotide sequence ID" value="NZ_CP017111.1"/>
</dbReference>
<evidence type="ECO:0000313" key="9">
    <source>
        <dbReference type="Proteomes" id="UP000094609"/>
    </source>
</evidence>
<dbReference type="CDD" id="cd00165">
    <property type="entry name" value="S4"/>
    <property type="match status" value="1"/>
</dbReference>
<dbReference type="GO" id="GO:0120159">
    <property type="term" value="F:rRNA pseudouridine synthase activity"/>
    <property type="evidence" value="ECO:0007669"/>
    <property type="project" value="UniProtKB-ARBA"/>
</dbReference>
<evidence type="ECO:0000256" key="2">
    <source>
        <dbReference type="ARBA" id="ARBA00010876"/>
    </source>
</evidence>
<dbReference type="PANTHER" id="PTHR21600:SF44">
    <property type="entry name" value="RIBOSOMAL LARGE SUBUNIT PSEUDOURIDINE SYNTHASE D"/>
    <property type="match status" value="1"/>
</dbReference>
<gene>
    <name evidence="8" type="ORF">SHALO_0843</name>
</gene>
<evidence type="ECO:0000256" key="4">
    <source>
        <dbReference type="PIRSR" id="PIRSR606225-1"/>
    </source>
</evidence>
<dbReference type="SUPFAM" id="SSF55120">
    <property type="entry name" value="Pseudouridine synthase"/>
    <property type="match status" value="1"/>
</dbReference>
<dbReference type="Gene3D" id="3.30.2350.10">
    <property type="entry name" value="Pseudouridine synthase"/>
    <property type="match status" value="1"/>
</dbReference>
<dbReference type="EMBL" id="CP017111">
    <property type="protein sequence ID" value="AOO64624.1"/>
    <property type="molecule type" value="Genomic_DNA"/>
</dbReference>
<dbReference type="Gene3D" id="3.10.290.10">
    <property type="entry name" value="RNA-binding S4 domain"/>
    <property type="match status" value="1"/>
</dbReference>
<evidence type="ECO:0000256" key="6">
    <source>
        <dbReference type="RuleBase" id="RU362028"/>
    </source>
</evidence>
<keyword evidence="8" id="KW-0456">Lyase</keyword>
<comment type="catalytic activity">
    <reaction evidence="1 6">
        <text>a uridine in RNA = a pseudouridine in RNA</text>
        <dbReference type="Rhea" id="RHEA:48348"/>
        <dbReference type="Rhea" id="RHEA-COMP:12068"/>
        <dbReference type="Rhea" id="RHEA-COMP:12069"/>
        <dbReference type="ChEBI" id="CHEBI:65314"/>
        <dbReference type="ChEBI" id="CHEBI:65315"/>
    </reaction>
</comment>
<dbReference type="InterPro" id="IPR006225">
    <property type="entry name" value="PsdUridine_synth_RluC/D"/>
</dbReference>
<dbReference type="PROSITE" id="PS50889">
    <property type="entry name" value="S4"/>
    <property type="match status" value="1"/>
</dbReference>
<dbReference type="KEGG" id="shal:SHALO_0843"/>
<reference evidence="9" key="1">
    <citation type="submission" date="2016-08" db="EMBL/GenBank/DDBJ databases">
        <title>Complete genome sequence of the organohalide-respiring Epsilonproteobacterium Sulfurospirillum halorespirans.</title>
        <authorList>
            <person name="Goris T."/>
            <person name="Zimmermann J."/>
            <person name="Schenz B."/>
            <person name="Lemos M."/>
            <person name="Hackermueller J."/>
            <person name="Diekert G."/>
        </authorList>
    </citation>
    <scope>NUCLEOTIDE SEQUENCE [LARGE SCALE GENOMIC DNA]</scope>
    <source>
        <strain>DSM 13726</strain>
        <strain evidence="9">PCE-M2</strain>
    </source>
</reference>
<dbReference type="GO" id="GO:0003723">
    <property type="term" value="F:RNA binding"/>
    <property type="evidence" value="ECO:0007669"/>
    <property type="project" value="UniProtKB-KW"/>
</dbReference>
<dbReference type="AlphaFoldDB" id="A0A1D7TID0"/>
<evidence type="ECO:0000256" key="1">
    <source>
        <dbReference type="ARBA" id="ARBA00000073"/>
    </source>
</evidence>
<feature type="domain" description="RNA-binding S4" evidence="7">
    <location>
        <begin position="9"/>
        <end position="66"/>
    </location>
</feature>
<dbReference type="Proteomes" id="UP000094609">
    <property type="component" value="Chromosome"/>
</dbReference>
<dbReference type="GO" id="GO:0016829">
    <property type="term" value="F:lyase activity"/>
    <property type="evidence" value="ECO:0007669"/>
    <property type="project" value="UniProtKB-KW"/>
</dbReference>
<dbReference type="PATRIC" id="fig|1193502.14.peg.851"/>
<dbReference type="EC" id="5.4.99.-" evidence="6"/>
<sequence length="327" mass="37007">MEFTCKESKRLDAAMSEALELPRNQVEKLIKNIGVTVDGKLCTKCSLKLVEGNVVYYEFVEATQSPSSYEVDFDVPILYEDDDLLVVNKPPFLTVHGAPSVKEATLVDWLQFKGINLSTISGEERHGIVHRIDKETSGALVIAKNNEAHLSLSSQLEDKSMGRYYLAIIDLPLKDDIVVELPIGRSVNNRLKMDVAKRDGRMAKSAFTKLLLSRDGKKELIAAKLFTGRTHQIRVHLQALSRHILGDSLYGFKSQNGTIPRVMLHAYILYLKHPKTGQLLQIHAPLWDDFDAYLTHHFSKEEVNEKITLDSIVNGFKLNNHWLRKDT</sequence>
<dbReference type="PANTHER" id="PTHR21600">
    <property type="entry name" value="MITOCHONDRIAL RNA PSEUDOURIDINE SYNTHASE"/>
    <property type="match status" value="1"/>
</dbReference>
<evidence type="ECO:0000313" key="8">
    <source>
        <dbReference type="EMBL" id="AOO64624.1"/>
    </source>
</evidence>
<evidence type="ECO:0000256" key="5">
    <source>
        <dbReference type="PROSITE-ProRule" id="PRU00182"/>
    </source>
</evidence>
<organism evidence="8 9">
    <name type="scientific">Sulfurospirillum halorespirans DSM 13726</name>
    <dbReference type="NCBI Taxonomy" id="1193502"/>
    <lineage>
        <taxon>Bacteria</taxon>
        <taxon>Pseudomonadati</taxon>
        <taxon>Campylobacterota</taxon>
        <taxon>Epsilonproteobacteria</taxon>
        <taxon>Campylobacterales</taxon>
        <taxon>Sulfurospirillaceae</taxon>
        <taxon>Sulfurospirillum</taxon>
    </lineage>
</organism>
<dbReference type="InterPro" id="IPR020103">
    <property type="entry name" value="PsdUridine_synth_cat_dom_sf"/>
</dbReference>
<dbReference type="InterPro" id="IPR036986">
    <property type="entry name" value="S4_RNA-bd_sf"/>
</dbReference>
<keyword evidence="5" id="KW-0694">RNA-binding</keyword>
<protein>
    <recommendedName>
        <fullName evidence="6">Pseudouridine synthase</fullName>
        <ecNumber evidence="6">5.4.99.-</ecNumber>
    </recommendedName>
</protein>
<dbReference type="InterPro" id="IPR050188">
    <property type="entry name" value="RluA_PseudoU_synthase"/>
</dbReference>
<evidence type="ECO:0000259" key="7">
    <source>
        <dbReference type="SMART" id="SM00363"/>
    </source>
</evidence>
<dbReference type="Pfam" id="PF00849">
    <property type="entry name" value="PseudoU_synth_2"/>
    <property type="match status" value="1"/>
</dbReference>
<keyword evidence="3 6" id="KW-0413">Isomerase</keyword>
<evidence type="ECO:0000256" key="3">
    <source>
        <dbReference type="ARBA" id="ARBA00023235"/>
    </source>
</evidence>
<dbReference type="SMART" id="SM00363">
    <property type="entry name" value="S4"/>
    <property type="match status" value="1"/>
</dbReference>
<accession>A0A1D7TID0</accession>
<dbReference type="SUPFAM" id="SSF55174">
    <property type="entry name" value="Alpha-L RNA-binding motif"/>
    <property type="match status" value="1"/>
</dbReference>
<dbReference type="InterPro" id="IPR006145">
    <property type="entry name" value="PsdUridine_synth_RsuA/RluA"/>
</dbReference>
<dbReference type="GO" id="GO:0000455">
    <property type="term" value="P:enzyme-directed rRNA pseudouridine synthesis"/>
    <property type="evidence" value="ECO:0007669"/>
    <property type="project" value="TreeGrafter"/>
</dbReference>
<dbReference type="Pfam" id="PF01479">
    <property type="entry name" value="S4"/>
    <property type="match status" value="1"/>
</dbReference>
<feature type="active site" evidence="4">
    <location>
        <position position="133"/>
    </location>
</feature>